<dbReference type="PATRIC" id="fig|291169.3.peg.566"/>
<protein>
    <submittedName>
        <fullName evidence="4">Uncharacterized protein</fullName>
    </submittedName>
</protein>
<dbReference type="AlphaFoldDB" id="A0A1E3GUI5"/>
<gene>
    <name evidence="4" type="ORF">A9E74_00563</name>
</gene>
<dbReference type="RefSeq" id="WP_069295118.1">
    <property type="nucleotide sequence ID" value="NZ_MCRI01000003.1"/>
</dbReference>
<dbReference type="Gene3D" id="1.10.150.690">
    <property type="entry name" value="DUF2063"/>
    <property type="match status" value="1"/>
</dbReference>
<dbReference type="Gene3D" id="3.90.930.50">
    <property type="match status" value="1"/>
</dbReference>
<keyword evidence="5" id="KW-1185">Reference proteome</keyword>
<organism evidence="4 5">
    <name type="scientific">Methylophaga muralis</name>
    <dbReference type="NCBI Taxonomy" id="291169"/>
    <lineage>
        <taxon>Bacteria</taxon>
        <taxon>Pseudomonadati</taxon>
        <taxon>Pseudomonadota</taxon>
        <taxon>Gammaproteobacteria</taxon>
        <taxon>Thiotrichales</taxon>
        <taxon>Piscirickettsiaceae</taxon>
        <taxon>Methylophaga</taxon>
    </lineage>
</organism>
<evidence type="ECO:0000313" key="5">
    <source>
        <dbReference type="Proteomes" id="UP000094379"/>
    </source>
</evidence>
<evidence type="ECO:0000256" key="1">
    <source>
        <dbReference type="SAM" id="MobiDB-lite"/>
    </source>
</evidence>
<accession>A0A1E3GUI5</accession>
<proteinExistence type="predicted"/>
<feature type="domain" description="NGO1945-like C-terminal" evidence="3">
    <location>
        <begin position="147"/>
        <end position="241"/>
    </location>
</feature>
<dbReference type="EMBL" id="MCRI01000003">
    <property type="protein sequence ID" value="ODN67729.1"/>
    <property type="molecule type" value="Genomic_DNA"/>
</dbReference>
<reference evidence="4 5" key="1">
    <citation type="submission" date="2016-07" db="EMBL/GenBank/DDBJ databases">
        <title>Draft Genome Sequence of Methylophaga muralis Bur 1.</title>
        <authorList>
            <person name="Vasilenko O.V."/>
            <person name="Doronina N.V."/>
            <person name="Shmareva M.N."/>
            <person name="Tarlachkov S.V."/>
            <person name="Mustakhimov I."/>
            <person name="Trotsenko Y.A."/>
        </authorList>
    </citation>
    <scope>NUCLEOTIDE SEQUENCE [LARGE SCALE GENOMIC DNA]</scope>
    <source>
        <strain evidence="4 5">Bur 1</strain>
    </source>
</reference>
<evidence type="ECO:0000313" key="4">
    <source>
        <dbReference type="EMBL" id="ODN67729.1"/>
    </source>
</evidence>
<dbReference type="InterPro" id="IPR054098">
    <property type="entry name" value="NGO1945-like_C"/>
</dbReference>
<dbReference type="InterPro" id="IPR018640">
    <property type="entry name" value="DUF2063"/>
</dbReference>
<comment type="caution">
    <text evidence="4">The sequence shown here is derived from an EMBL/GenBank/DDBJ whole genome shotgun (WGS) entry which is preliminary data.</text>
</comment>
<sequence length="247" mass="28194">MSQAPDFKQTQQQFTAHLRDPQGVPEPADVESRRMAIYQRLIYNNIESFLSSACPVLKQILGEKPWHNLAADFIRQHRCSSPLFNDIAREFVSYLEAHPQQYSSMPFIAELAHYEWVELALSIASPDFQKREVNKQEDILQLTLQRSPLSWSFAYDYPVHLIAPDNLPDQPAETPFFLLLYRNAEDQVKFIELNPVSARLLDLLDAGQTGQQAAEAIAEALQHPNPDIVTQGARQLIADWLERGIVI</sequence>
<dbReference type="Proteomes" id="UP000094379">
    <property type="component" value="Unassembled WGS sequence"/>
</dbReference>
<dbReference type="STRING" id="291169.A9E74_00563"/>
<evidence type="ECO:0000259" key="3">
    <source>
        <dbReference type="Pfam" id="PF22106"/>
    </source>
</evidence>
<feature type="compositionally biased region" description="Polar residues" evidence="1">
    <location>
        <begin position="1"/>
        <end position="15"/>
    </location>
</feature>
<feature type="domain" description="Putative DNA-binding" evidence="2">
    <location>
        <begin position="9"/>
        <end position="95"/>
    </location>
</feature>
<dbReference type="InterPro" id="IPR044922">
    <property type="entry name" value="DUF2063_N_sf"/>
</dbReference>
<name>A0A1E3GUI5_9GAMM</name>
<dbReference type="Pfam" id="PF22106">
    <property type="entry name" value="NGO1945_C"/>
    <property type="match status" value="1"/>
</dbReference>
<evidence type="ECO:0000259" key="2">
    <source>
        <dbReference type="Pfam" id="PF09836"/>
    </source>
</evidence>
<dbReference type="Pfam" id="PF09836">
    <property type="entry name" value="DUF2063"/>
    <property type="match status" value="1"/>
</dbReference>
<feature type="region of interest" description="Disordered" evidence="1">
    <location>
        <begin position="1"/>
        <end position="29"/>
    </location>
</feature>